<gene>
    <name evidence="7" type="ordered locus">PSEEN3953</name>
</gene>
<dbReference type="STRING" id="384676.PSEEN3953"/>
<dbReference type="PROSITE" id="PS50850">
    <property type="entry name" value="MFS"/>
    <property type="match status" value="1"/>
</dbReference>
<accession>Q1I6S5</accession>
<proteinExistence type="predicted"/>
<evidence type="ECO:0000256" key="3">
    <source>
        <dbReference type="ARBA" id="ARBA00023136"/>
    </source>
</evidence>
<dbReference type="AlphaFoldDB" id="Q1I6S5"/>
<feature type="transmembrane region" description="Helical" evidence="5">
    <location>
        <begin position="445"/>
        <end position="464"/>
    </location>
</feature>
<evidence type="ECO:0000313" key="7">
    <source>
        <dbReference type="EMBL" id="CAK16658.1"/>
    </source>
</evidence>
<dbReference type="GO" id="GO:0005886">
    <property type="term" value="C:plasma membrane"/>
    <property type="evidence" value="ECO:0007669"/>
    <property type="project" value="TreeGrafter"/>
</dbReference>
<feature type="transmembrane region" description="Helical" evidence="5">
    <location>
        <begin position="388"/>
        <end position="408"/>
    </location>
</feature>
<evidence type="ECO:0000259" key="6">
    <source>
        <dbReference type="PROSITE" id="PS50850"/>
    </source>
</evidence>
<dbReference type="HOGENOM" id="CLU_041787_0_0_6"/>
<dbReference type="Pfam" id="PF07690">
    <property type="entry name" value="MFS_1"/>
    <property type="match status" value="2"/>
</dbReference>
<reference evidence="7 8" key="1">
    <citation type="journal article" date="2006" name="Nat. Biotechnol.">
        <title>Complete genome sequence of the entomopathogenic and metabolically versatile soil bacterium Pseudomonas entomophila.</title>
        <authorList>
            <person name="Vodovar N."/>
            <person name="Vallenet D."/>
            <person name="Cruveiller S."/>
            <person name="Rouy Z."/>
            <person name="Barbe V."/>
            <person name="Acosta C."/>
            <person name="Cattolico L."/>
            <person name="Jubin C."/>
            <person name="Lajus A."/>
            <person name="Segurens B."/>
            <person name="Vacherie B."/>
            <person name="Wincker P."/>
            <person name="Weissenbach J."/>
            <person name="Lemaitre B."/>
            <person name="Medigue C."/>
            <person name="Boccard F."/>
        </authorList>
    </citation>
    <scope>NUCLEOTIDE SEQUENCE [LARGE SCALE GENOMIC DNA]</scope>
    <source>
        <strain evidence="7 8">L48</strain>
    </source>
</reference>
<evidence type="ECO:0000256" key="2">
    <source>
        <dbReference type="ARBA" id="ARBA00022989"/>
    </source>
</evidence>
<evidence type="ECO:0000256" key="4">
    <source>
        <dbReference type="SAM" id="MobiDB-lite"/>
    </source>
</evidence>
<dbReference type="InterPro" id="IPR020846">
    <property type="entry name" value="MFS_dom"/>
</dbReference>
<dbReference type="PANTHER" id="PTHR43129:SF1">
    <property type="entry name" value="FOSMIDOMYCIN RESISTANCE PROTEIN"/>
    <property type="match status" value="1"/>
</dbReference>
<feature type="transmembrane region" description="Helical" evidence="5">
    <location>
        <begin position="282"/>
        <end position="301"/>
    </location>
</feature>
<feature type="transmembrane region" description="Helical" evidence="5">
    <location>
        <begin position="360"/>
        <end position="381"/>
    </location>
</feature>
<keyword evidence="3 5" id="KW-0472">Membrane</keyword>
<dbReference type="InterPro" id="IPR011701">
    <property type="entry name" value="MFS"/>
</dbReference>
<feature type="transmembrane region" description="Helical" evidence="5">
    <location>
        <begin position="322"/>
        <end position="348"/>
    </location>
</feature>
<protein>
    <submittedName>
        <fullName evidence="7">Putative transporter, MFS family</fullName>
    </submittedName>
</protein>
<dbReference type="SUPFAM" id="SSF103473">
    <property type="entry name" value="MFS general substrate transporter"/>
    <property type="match status" value="1"/>
</dbReference>
<dbReference type="InterPro" id="IPR036259">
    <property type="entry name" value="MFS_trans_sf"/>
</dbReference>
<organism evidence="7 8">
    <name type="scientific">Pseudomonas entomophila (strain L48)</name>
    <dbReference type="NCBI Taxonomy" id="384676"/>
    <lineage>
        <taxon>Bacteria</taxon>
        <taxon>Pseudomonadati</taxon>
        <taxon>Pseudomonadota</taxon>
        <taxon>Gammaproteobacteria</taxon>
        <taxon>Pseudomonadales</taxon>
        <taxon>Pseudomonadaceae</taxon>
        <taxon>Pseudomonas</taxon>
    </lineage>
</organism>
<name>Q1I6S5_PSEE4</name>
<dbReference type="PANTHER" id="PTHR43129">
    <property type="entry name" value="FOSMIDOMYCIN RESISTANCE PROTEIN"/>
    <property type="match status" value="1"/>
</dbReference>
<dbReference type="KEGG" id="pen:PSEEN3953"/>
<dbReference type="Gene3D" id="1.20.1250.20">
    <property type="entry name" value="MFS general substrate transporter like domains"/>
    <property type="match status" value="1"/>
</dbReference>
<dbReference type="Proteomes" id="UP000000658">
    <property type="component" value="Chromosome"/>
</dbReference>
<feature type="transmembrane region" description="Helical" evidence="5">
    <location>
        <begin position="156"/>
        <end position="177"/>
    </location>
</feature>
<evidence type="ECO:0000256" key="5">
    <source>
        <dbReference type="SAM" id="Phobius"/>
    </source>
</evidence>
<feature type="transmembrane region" description="Helical" evidence="5">
    <location>
        <begin position="476"/>
        <end position="495"/>
    </location>
</feature>
<feature type="domain" description="Major facilitator superfamily (MFS) profile" evidence="6">
    <location>
        <begin position="120"/>
        <end position="499"/>
    </location>
</feature>
<evidence type="ECO:0000313" key="8">
    <source>
        <dbReference type="Proteomes" id="UP000000658"/>
    </source>
</evidence>
<dbReference type="GO" id="GO:0022857">
    <property type="term" value="F:transmembrane transporter activity"/>
    <property type="evidence" value="ECO:0007669"/>
    <property type="project" value="InterPro"/>
</dbReference>
<feature type="region of interest" description="Disordered" evidence="4">
    <location>
        <begin position="1"/>
        <end position="25"/>
    </location>
</feature>
<feature type="transmembrane region" description="Helical" evidence="5">
    <location>
        <begin position="414"/>
        <end position="433"/>
    </location>
</feature>
<keyword evidence="2 5" id="KW-1133">Transmembrane helix</keyword>
<dbReference type="eggNOG" id="COG0477">
    <property type="taxonomic scope" value="Bacteria"/>
</dbReference>
<evidence type="ECO:0000256" key="1">
    <source>
        <dbReference type="ARBA" id="ARBA00022692"/>
    </source>
</evidence>
<keyword evidence="1 5" id="KW-0812">Transmembrane</keyword>
<dbReference type="EMBL" id="CT573326">
    <property type="protein sequence ID" value="CAK16658.1"/>
    <property type="molecule type" value="Genomic_DNA"/>
</dbReference>
<sequence>MLTVPAHSPARPAPTGTALKRPTRRSRLAGEQRLRNLFARLNAKRHQKQTVTTISELLNASLRQIRIPTLPRISYPAASTPNRAARLSARIRHKDCEQAMRQDISLEKLDEPDGTDQATRRKALAAGSLAHGVHDGLTDVIYVLLPIWQAAFGLSYAQVGLLRGAYAGMMAGFQLLASRGARRWGRQALLVRGTALAGFAYLLAAQATDITLLLLALMIGGLGASTQHPLASALVSDAYDGSGRVKQALAQYNFAGDIGKAIIPGLTGLALVYISWQTNATLLGMLGIAAAFALWLLMPRTQAHDKAGKKAGSADKTGSTSGLMALIATGTLDSGVRMGFLTFLPFLLQSKGANTEHIGLALSLLFIGGAFGKLFCGYLGARLGPVRTVICTELLTAVLILLALVLPYGALMLVMPLIGVALNGTSSVLGGLVPDFAPRDRRDRVFAWFYTGTVGGGALAPVLIGAISDQAGVNEGLVVLACVLLLTLPLCLVTYNGMKGLTRR</sequence>